<organism evidence="4 5">
    <name type="scientific">Vibrio maritimus</name>
    <dbReference type="NCBI Taxonomy" id="990268"/>
    <lineage>
        <taxon>Bacteria</taxon>
        <taxon>Pseudomonadati</taxon>
        <taxon>Pseudomonadota</taxon>
        <taxon>Gammaproteobacteria</taxon>
        <taxon>Vibrionales</taxon>
        <taxon>Vibrionaceae</taxon>
        <taxon>Vibrio</taxon>
    </lineage>
</organism>
<evidence type="ECO:0000256" key="1">
    <source>
        <dbReference type="ARBA" id="ARBA00005523"/>
    </source>
</evidence>
<comment type="caution">
    <text evidence="4">The sequence shown here is derived from an EMBL/GenBank/DDBJ whole genome shotgun (WGS) entry which is preliminary data.</text>
</comment>
<dbReference type="InterPro" id="IPR009155">
    <property type="entry name" value="Cyt_b562"/>
</dbReference>
<reference evidence="4 5" key="2">
    <citation type="submission" date="2014-09" db="EMBL/GenBank/DDBJ databases">
        <authorList>
            <consortium name="NBRP consortium"/>
            <person name="Sawabe T."/>
            <person name="Meirelles P."/>
            <person name="Nakanishi M."/>
            <person name="Sayaka M."/>
            <person name="Hattori M."/>
            <person name="Ohkuma M."/>
        </authorList>
    </citation>
    <scope>NUCLEOTIDE SEQUENCE [LARGE SCALE GENOMIC DNA]</scope>
    <source>
        <strain evidence="4 5">JCM 19240</strain>
    </source>
</reference>
<gene>
    <name evidence="4" type="ORF">JCM19240_5804</name>
</gene>
<protein>
    <submittedName>
        <fullName evidence="4">Soluble cytochrome b562</fullName>
    </submittedName>
</protein>
<keyword evidence="5" id="KW-1185">Reference proteome</keyword>
<feature type="chain" id="PRO_5001864110" evidence="3">
    <location>
        <begin position="35"/>
        <end position="144"/>
    </location>
</feature>
<dbReference type="AlphaFoldDB" id="A0A090SZM1"/>
<dbReference type="Pfam" id="PF07361">
    <property type="entry name" value="Cytochrom_B562"/>
    <property type="match status" value="1"/>
</dbReference>
<dbReference type="InterPro" id="IPR010980">
    <property type="entry name" value="Cyt_c/b562"/>
</dbReference>
<dbReference type="GO" id="GO:0005506">
    <property type="term" value="F:iron ion binding"/>
    <property type="evidence" value="ECO:0007669"/>
    <property type="project" value="InterPro"/>
</dbReference>
<comment type="similarity">
    <text evidence="1">Belongs to the cytochrome b562 family.</text>
</comment>
<evidence type="ECO:0000313" key="4">
    <source>
        <dbReference type="EMBL" id="GAL32373.1"/>
    </source>
</evidence>
<dbReference type="SUPFAM" id="SSF47175">
    <property type="entry name" value="Cytochromes"/>
    <property type="match status" value="1"/>
</dbReference>
<evidence type="ECO:0000313" key="5">
    <source>
        <dbReference type="Proteomes" id="UP000029224"/>
    </source>
</evidence>
<evidence type="ECO:0000256" key="2">
    <source>
        <dbReference type="ARBA" id="ARBA00022729"/>
    </source>
</evidence>
<sequence>MTTTALIKTKKLAKPTQLLSLMTLCVAISTSAMASGSIDLKKNMQAMKLAFKQAAEAQTVEAMQTPIAELDQLIADSKQGNYPPEKADLYLEGFKKLSLAIDNVDAELEKGDLEAAKESLREVDSLRLEYHDKRNPSIWKKLFG</sequence>
<dbReference type="Gene3D" id="1.20.120.10">
    <property type="entry name" value="Cytochrome c/b562"/>
    <property type="match status" value="1"/>
</dbReference>
<keyword evidence="2 3" id="KW-0732">Signal</keyword>
<dbReference type="Proteomes" id="UP000029224">
    <property type="component" value="Unassembled WGS sequence"/>
</dbReference>
<dbReference type="GO" id="GO:0022900">
    <property type="term" value="P:electron transport chain"/>
    <property type="evidence" value="ECO:0007669"/>
    <property type="project" value="InterPro"/>
</dbReference>
<feature type="signal peptide" evidence="3">
    <location>
        <begin position="1"/>
        <end position="34"/>
    </location>
</feature>
<name>A0A090SZM1_9VIBR</name>
<dbReference type="GO" id="GO:0020037">
    <property type="term" value="F:heme binding"/>
    <property type="evidence" value="ECO:0007669"/>
    <property type="project" value="InterPro"/>
</dbReference>
<proteinExistence type="inferred from homology"/>
<dbReference type="OrthoDB" id="5917034at2"/>
<dbReference type="GO" id="GO:0042597">
    <property type="term" value="C:periplasmic space"/>
    <property type="evidence" value="ECO:0007669"/>
    <property type="project" value="InterPro"/>
</dbReference>
<reference evidence="4 5" key="1">
    <citation type="submission" date="2014-09" db="EMBL/GenBank/DDBJ databases">
        <title>Vibrio maritimus JCM 19240. (C210) whole genome shotgun sequence.</title>
        <authorList>
            <person name="Sawabe T."/>
            <person name="Meirelles P."/>
            <person name="Nakanishi M."/>
            <person name="Sayaka M."/>
            <person name="Hattori M."/>
            <person name="Ohkuma M."/>
        </authorList>
    </citation>
    <scope>NUCLEOTIDE SEQUENCE [LARGE SCALE GENOMIC DNA]</scope>
    <source>
        <strain evidence="4 5">JCM 19240</strain>
    </source>
</reference>
<dbReference type="GO" id="GO:0009055">
    <property type="term" value="F:electron transfer activity"/>
    <property type="evidence" value="ECO:0007669"/>
    <property type="project" value="InterPro"/>
</dbReference>
<evidence type="ECO:0000256" key="3">
    <source>
        <dbReference type="SAM" id="SignalP"/>
    </source>
</evidence>
<dbReference type="EMBL" id="BBMT01000001">
    <property type="protein sequence ID" value="GAL32373.1"/>
    <property type="molecule type" value="Genomic_DNA"/>
</dbReference>
<accession>A0A090SZM1</accession>